<organism evidence="2 3">
    <name type="scientific">Waltera acetigignens</name>
    <dbReference type="NCBI Taxonomy" id="2981769"/>
    <lineage>
        <taxon>Bacteria</taxon>
        <taxon>Bacillati</taxon>
        <taxon>Bacillota</taxon>
        <taxon>Clostridia</taxon>
        <taxon>Lachnospirales</taxon>
        <taxon>Lachnospiraceae</taxon>
        <taxon>Waltera</taxon>
    </lineage>
</organism>
<dbReference type="SUPFAM" id="SSF50939">
    <property type="entry name" value="Sialidases"/>
    <property type="match status" value="1"/>
</dbReference>
<accession>A0AAE3D905</accession>
<dbReference type="CDD" id="cd15482">
    <property type="entry name" value="Sialidase_non-viral"/>
    <property type="match status" value="1"/>
</dbReference>
<evidence type="ECO:0000313" key="2">
    <source>
        <dbReference type="EMBL" id="MCC2120435.1"/>
    </source>
</evidence>
<dbReference type="EMBL" id="JAJEPV010000033">
    <property type="protein sequence ID" value="MCC2120435.1"/>
    <property type="molecule type" value="Genomic_DNA"/>
</dbReference>
<dbReference type="InterPro" id="IPR036278">
    <property type="entry name" value="Sialidase_sf"/>
</dbReference>
<comment type="caution">
    <text evidence="2">The sequence shown here is derived from an EMBL/GenBank/DDBJ whole genome shotgun (WGS) entry which is preliminary data.</text>
</comment>
<reference evidence="2 3" key="1">
    <citation type="submission" date="2021-10" db="EMBL/GenBank/DDBJ databases">
        <title>Anaerobic single-cell dispensing facilitates the cultivation of human gut bacteria.</title>
        <authorList>
            <person name="Afrizal A."/>
        </authorList>
    </citation>
    <scope>NUCLEOTIDE SEQUENCE [LARGE SCALE GENOMIC DNA]</scope>
    <source>
        <strain evidence="2 3">CLA-AA-H273</strain>
    </source>
</reference>
<dbReference type="Pfam" id="PF13088">
    <property type="entry name" value="BNR_2"/>
    <property type="match status" value="1"/>
</dbReference>
<dbReference type="RefSeq" id="WP_227733599.1">
    <property type="nucleotide sequence ID" value="NZ_JAJEPV010000033.1"/>
</dbReference>
<keyword evidence="2" id="KW-0378">Hydrolase</keyword>
<dbReference type="PANTHER" id="PTHR43752:SF2">
    <property type="entry name" value="BNR_ASP-BOX REPEAT FAMILY PROTEIN"/>
    <property type="match status" value="1"/>
</dbReference>
<keyword evidence="3" id="KW-1185">Reference proteome</keyword>
<protein>
    <submittedName>
        <fullName evidence="2">Exo-alpha-sialidase</fullName>
        <ecNumber evidence="2">3.2.1.18</ecNumber>
    </submittedName>
</protein>
<dbReference type="Gene3D" id="2.120.10.10">
    <property type="match status" value="1"/>
</dbReference>
<dbReference type="PANTHER" id="PTHR43752">
    <property type="entry name" value="BNR/ASP-BOX REPEAT FAMILY PROTEIN"/>
    <property type="match status" value="1"/>
</dbReference>
<proteinExistence type="predicted"/>
<dbReference type="InterPro" id="IPR011040">
    <property type="entry name" value="Sialidase"/>
</dbReference>
<gene>
    <name evidence="2" type="ORF">LKD75_12690</name>
</gene>
<dbReference type="Proteomes" id="UP001197795">
    <property type="component" value="Unassembled WGS sequence"/>
</dbReference>
<feature type="domain" description="Sialidase" evidence="1">
    <location>
        <begin position="59"/>
        <end position="325"/>
    </location>
</feature>
<dbReference type="AlphaFoldDB" id="A0AAE3D905"/>
<keyword evidence="2" id="KW-0326">Glycosidase</keyword>
<sequence>MFNFFSKEDKQLYNMLGHLNMAEKEISLKDNSETEIYEVACPDDEYAFLHEAAIIEYHGTLFAAWYNCEEKELIGPTPIRQKRSKDGGKTWSDIETVAEDQTGKILFCPPVYGICEDKLYMLINEMVSADHIHALDLYVFQEEKDCFEFLWSKPIPFKLNTNVYKMANGKLLLPGRIAELDGFPNTPAVLISDSGKIDDDWRLVYIQENGDLPDGSKLVHPEITAIIEDNKIAMFSRDDERKVPLVYLSQDYGETWSDAFSYDIPFSDSKIYAGTLSDGRNYIIGNWYPGREKLVLVFSKPKENTFETGIILQNGFSDRLGYGKAWCYPCAYEADHKLYIIYTVYLENEKRGAALSVVPLI</sequence>
<evidence type="ECO:0000259" key="1">
    <source>
        <dbReference type="Pfam" id="PF13088"/>
    </source>
</evidence>
<name>A0AAE3D905_9FIRM</name>
<evidence type="ECO:0000313" key="3">
    <source>
        <dbReference type="Proteomes" id="UP001197795"/>
    </source>
</evidence>
<dbReference type="GO" id="GO:0004308">
    <property type="term" value="F:exo-alpha-sialidase activity"/>
    <property type="evidence" value="ECO:0007669"/>
    <property type="project" value="UniProtKB-EC"/>
</dbReference>
<dbReference type="EC" id="3.2.1.18" evidence="2"/>